<dbReference type="GO" id="GO:0008195">
    <property type="term" value="F:phosphatidate phosphatase activity"/>
    <property type="evidence" value="ECO:0007669"/>
    <property type="project" value="InterPro"/>
</dbReference>
<evidence type="ECO:0000259" key="1">
    <source>
        <dbReference type="Pfam" id="PF09949"/>
    </source>
</evidence>
<dbReference type="InterPro" id="IPR019236">
    <property type="entry name" value="APP1_cat"/>
</dbReference>
<keyword evidence="3" id="KW-1185">Reference proteome</keyword>
<protein>
    <recommendedName>
        <fullName evidence="1">Phosphatidate phosphatase APP1 catalytic domain-containing protein</fullName>
    </recommendedName>
</protein>
<name>A0A1Q5PYS2_9ACTO</name>
<accession>A0A1Q5PYS2</accession>
<gene>
    <name evidence="2" type="ORF">BSZ40_00135</name>
</gene>
<evidence type="ECO:0000313" key="3">
    <source>
        <dbReference type="Proteomes" id="UP000185612"/>
    </source>
</evidence>
<dbReference type="OrthoDB" id="9789875at2"/>
<dbReference type="Proteomes" id="UP000185612">
    <property type="component" value="Unassembled WGS sequence"/>
</dbReference>
<dbReference type="STRING" id="52770.BSZ40_00135"/>
<dbReference type="Pfam" id="PF09949">
    <property type="entry name" value="APP1_cat"/>
    <property type="match status" value="1"/>
</dbReference>
<evidence type="ECO:0000313" key="2">
    <source>
        <dbReference type="EMBL" id="OKL52575.1"/>
    </source>
</evidence>
<dbReference type="PANTHER" id="PTHR28208:SF3">
    <property type="entry name" value="PHOSPHATIDATE PHOSPHATASE APP1"/>
    <property type="match status" value="1"/>
</dbReference>
<dbReference type="EMBL" id="MQVS01000001">
    <property type="protein sequence ID" value="OKL52575.1"/>
    <property type="molecule type" value="Genomic_DNA"/>
</dbReference>
<dbReference type="RefSeq" id="WP_073822076.1">
    <property type="nucleotide sequence ID" value="NZ_JAUNKL010000017.1"/>
</dbReference>
<dbReference type="AlphaFoldDB" id="A0A1Q5PYS2"/>
<dbReference type="PANTHER" id="PTHR28208">
    <property type="entry name" value="PHOSPHATIDATE PHOSPHATASE APP1"/>
    <property type="match status" value="1"/>
</dbReference>
<dbReference type="InterPro" id="IPR052935">
    <property type="entry name" value="Mg2+_PAP"/>
</dbReference>
<feature type="domain" description="Phosphatidate phosphatase APP1 catalytic" evidence="1">
    <location>
        <begin position="163"/>
        <end position="313"/>
    </location>
</feature>
<reference evidence="3" key="1">
    <citation type="submission" date="2016-12" db="EMBL/GenBank/DDBJ databases">
        <authorList>
            <person name="Meng X."/>
        </authorList>
    </citation>
    <scope>NUCLEOTIDE SEQUENCE [LARGE SCALE GENOMIC DNA]</scope>
    <source>
        <strain evidence="3">DSM 20732</strain>
    </source>
</reference>
<organism evidence="2 3">
    <name type="scientific">Buchananella hordeovulneris</name>
    <dbReference type="NCBI Taxonomy" id="52770"/>
    <lineage>
        <taxon>Bacteria</taxon>
        <taxon>Bacillati</taxon>
        <taxon>Actinomycetota</taxon>
        <taxon>Actinomycetes</taxon>
        <taxon>Actinomycetales</taxon>
        <taxon>Actinomycetaceae</taxon>
        <taxon>Buchananella</taxon>
    </lineage>
</organism>
<proteinExistence type="predicted"/>
<comment type="caution">
    <text evidence="2">The sequence shown here is derived from an EMBL/GenBank/DDBJ whole genome shotgun (WGS) entry which is preliminary data.</text>
</comment>
<dbReference type="InParanoid" id="A0A1Q5PYS2"/>
<sequence>MTSHNLAARLEDAFLRRSVPALRRRGWRPAIHVFASYGTQRRARVLARVVMTDPLHDPSGTLIRELPGPGATRQELAAATMQGLRDAQRGWRQFLGTTVPFYPVTITLGQATVTVNADRVGLVDIVVEGHELTPGPHLVQVTGPASPPQHGLIQIIADNTTHGIVCDIDDTIMVTHLPRPLVAAWNAFVKYTHTREAVPGMAELLTEFSLRHPQAPIIYLSTGAWNVQQTLSSFMARHGIPAGPMLLTDWGPTNTGWFRSGQEHKRTQLRRLLIDLPQIQWLLIGDDGQHDPLIYAELAREHRPHVGAIAIRQLSPTEQVMSHFTAEPLAVYGPASVLQAAVPQVYGSDGFELRQQLSHVF</sequence>